<organism evidence="1 2">
    <name type="scientific">Micromonospora parva</name>
    <dbReference type="NCBI Taxonomy" id="1464048"/>
    <lineage>
        <taxon>Bacteria</taxon>
        <taxon>Bacillati</taxon>
        <taxon>Actinomycetota</taxon>
        <taxon>Actinomycetes</taxon>
        <taxon>Micromonosporales</taxon>
        <taxon>Micromonosporaceae</taxon>
        <taxon>Micromonospora</taxon>
    </lineage>
</organism>
<gene>
    <name evidence="1" type="ORF">ACFY3B_19870</name>
</gene>
<accession>A0ABW6VX67</accession>
<evidence type="ECO:0008006" key="3">
    <source>
        <dbReference type="Google" id="ProtNLM"/>
    </source>
</evidence>
<protein>
    <recommendedName>
        <fullName evidence="3">DUF5753 domain-containing protein</fullName>
    </recommendedName>
</protein>
<evidence type="ECO:0000313" key="2">
    <source>
        <dbReference type="Proteomes" id="UP001602287"/>
    </source>
</evidence>
<name>A0ABW6VX67_9ACTN</name>
<sequence length="40" mass="4501">MVDGDHEVATLLARGEMIRNGALSRRQSIELMKEVVTSWT</sequence>
<comment type="caution">
    <text evidence="1">The sequence shown here is derived from an EMBL/GenBank/DDBJ whole genome shotgun (WGS) entry which is preliminary data.</text>
</comment>
<dbReference type="Proteomes" id="UP001602287">
    <property type="component" value="Unassembled WGS sequence"/>
</dbReference>
<dbReference type="RefSeq" id="WP_256443421.1">
    <property type="nucleotide sequence ID" value="NZ_JBEZDH010000001.1"/>
</dbReference>
<dbReference type="GeneID" id="95371391"/>
<evidence type="ECO:0000313" key="1">
    <source>
        <dbReference type="EMBL" id="MFF5201858.1"/>
    </source>
</evidence>
<keyword evidence="2" id="KW-1185">Reference proteome</keyword>
<reference evidence="1 2" key="1">
    <citation type="submission" date="2024-10" db="EMBL/GenBank/DDBJ databases">
        <title>The Natural Products Discovery Center: Release of the First 8490 Sequenced Strains for Exploring Actinobacteria Biosynthetic Diversity.</title>
        <authorList>
            <person name="Kalkreuter E."/>
            <person name="Kautsar S.A."/>
            <person name="Yang D."/>
            <person name="Bader C.D."/>
            <person name="Teijaro C.N."/>
            <person name="Fluegel L."/>
            <person name="Davis C.M."/>
            <person name="Simpson J.R."/>
            <person name="Lauterbach L."/>
            <person name="Steele A.D."/>
            <person name="Gui C."/>
            <person name="Meng S."/>
            <person name="Li G."/>
            <person name="Viehrig K."/>
            <person name="Ye F."/>
            <person name="Su P."/>
            <person name="Kiefer A.F."/>
            <person name="Nichols A."/>
            <person name="Cepeda A.J."/>
            <person name="Yan W."/>
            <person name="Fan B."/>
            <person name="Jiang Y."/>
            <person name="Adhikari A."/>
            <person name="Zheng C.-J."/>
            <person name="Schuster L."/>
            <person name="Cowan T.M."/>
            <person name="Smanski M.J."/>
            <person name="Chevrette M.G."/>
            <person name="De Carvalho L.P.S."/>
            <person name="Shen B."/>
        </authorList>
    </citation>
    <scope>NUCLEOTIDE SEQUENCE [LARGE SCALE GENOMIC DNA]</scope>
    <source>
        <strain evidence="1 2">NPDC000140</strain>
    </source>
</reference>
<dbReference type="EMBL" id="JBIAZM010000007">
    <property type="protein sequence ID" value="MFF5201858.1"/>
    <property type="molecule type" value="Genomic_DNA"/>
</dbReference>
<proteinExistence type="predicted"/>